<evidence type="ECO:0000256" key="8">
    <source>
        <dbReference type="SAM" id="Phobius"/>
    </source>
</evidence>
<accession>K0YX94</accession>
<evidence type="ECO:0000256" key="6">
    <source>
        <dbReference type="ARBA" id="ARBA00022989"/>
    </source>
</evidence>
<reference evidence="9 10" key="1">
    <citation type="submission" date="2012-08" db="EMBL/GenBank/DDBJ databases">
        <title>The Genome Sequence of Slackia piriformis YIT 12062.</title>
        <authorList>
            <consortium name="The Broad Institute Genome Sequencing Platform"/>
            <person name="Earl A."/>
            <person name="Ward D."/>
            <person name="Feldgarden M."/>
            <person name="Gevers D."/>
            <person name="Morotomi M."/>
            <person name="Walker B."/>
            <person name="Young S.K."/>
            <person name="Zeng Q."/>
            <person name="Gargeya S."/>
            <person name="Fitzgerald M."/>
            <person name="Haas B."/>
            <person name="Abouelleil A."/>
            <person name="Alvarado L."/>
            <person name="Arachchi H.M."/>
            <person name="Berlin A.M."/>
            <person name="Chapman S.B."/>
            <person name="Goldberg J."/>
            <person name="Griggs A."/>
            <person name="Gujja S."/>
            <person name="Hansen M."/>
            <person name="Howarth C."/>
            <person name="Imamovic A."/>
            <person name="Larimer J."/>
            <person name="McCowen C."/>
            <person name="Montmayeur A."/>
            <person name="Murphy C."/>
            <person name="Neiman D."/>
            <person name="Pearson M."/>
            <person name="Priest M."/>
            <person name="Roberts A."/>
            <person name="Saif S."/>
            <person name="Shea T."/>
            <person name="Sisk P."/>
            <person name="Sykes S."/>
            <person name="Wortman J."/>
            <person name="Nusbaum C."/>
            <person name="Birren B."/>
        </authorList>
    </citation>
    <scope>NUCLEOTIDE SEQUENCE [LARGE SCALE GENOMIC DNA]</scope>
    <source>
        <strain evidence="9 10">YIT 12062</strain>
    </source>
</reference>
<feature type="transmembrane region" description="Helical" evidence="8">
    <location>
        <begin position="53"/>
        <end position="86"/>
    </location>
</feature>
<comment type="caution">
    <text evidence="9">The sequence shown here is derived from an EMBL/GenBank/DDBJ whole genome shotgun (WGS) entry which is preliminary data.</text>
</comment>
<keyword evidence="7 8" id="KW-0472">Membrane</keyword>
<keyword evidence="10" id="KW-1185">Reference proteome</keyword>
<dbReference type="InterPro" id="IPR007227">
    <property type="entry name" value="Cell_shape_determining_MreD"/>
</dbReference>
<dbReference type="EMBL" id="ADMD01000006">
    <property type="protein sequence ID" value="EJZ84154.1"/>
    <property type="molecule type" value="Genomic_DNA"/>
</dbReference>
<keyword evidence="4 8" id="KW-0812">Transmembrane</keyword>
<evidence type="ECO:0000256" key="4">
    <source>
        <dbReference type="ARBA" id="ARBA00022692"/>
    </source>
</evidence>
<evidence type="ECO:0000256" key="1">
    <source>
        <dbReference type="ARBA" id="ARBA00004651"/>
    </source>
</evidence>
<keyword evidence="3" id="KW-1003">Cell membrane</keyword>
<evidence type="ECO:0000256" key="5">
    <source>
        <dbReference type="ARBA" id="ARBA00022960"/>
    </source>
</evidence>
<dbReference type="NCBIfam" id="TIGR03426">
    <property type="entry name" value="shape_MreD"/>
    <property type="match status" value="1"/>
</dbReference>
<feature type="transmembrane region" description="Helical" evidence="8">
    <location>
        <begin position="141"/>
        <end position="160"/>
    </location>
</feature>
<dbReference type="InParanoid" id="K0YX94"/>
<keyword evidence="5" id="KW-0133">Cell shape</keyword>
<dbReference type="HOGENOM" id="CLU_1530235_0_0_11"/>
<evidence type="ECO:0000256" key="2">
    <source>
        <dbReference type="ARBA" id="ARBA00007776"/>
    </source>
</evidence>
<gene>
    <name evidence="9" type="ORF">HMPREF9451_00870</name>
</gene>
<dbReference type="GO" id="GO:0008360">
    <property type="term" value="P:regulation of cell shape"/>
    <property type="evidence" value="ECO:0007669"/>
    <property type="project" value="UniProtKB-KW"/>
</dbReference>
<name>K0YX94_9ACTN</name>
<evidence type="ECO:0000313" key="9">
    <source>
        <dbReference type="EMBL" id="EJZ84154.1"/>
    </source>
</evidence>
<organism evidence="9 10">
    <name type="scientific">Slackia piriformis YIT 12062</name>
    <dbReference type="NCBI Taxonomy" id="742818"/>
    <lineage>
        <taxon>Bacteria</taxon>
        <taxon>Bacillati</taxon>
        <taxon>Actinomycetota</taxon>
        <taxon>Coriobacteriia</taxon>
        <taxon>Eggerthellales</taxon>
        <taxon>Eggerthellaceae</taxon>
        <taxon>Slackia</taxon>
    </lineage>
</organism>
<dbReference type="eggNOG" id="COG2891">
    <property type="taxonomic scope" value="Bacteria"/>
</dbReference>
<dbReference type="GO" id="GO:0005886">
    <property type="term" value="C:plasma membrane"/>
    <property type="evidence" value="ECO:0007669"/>
    <property type="project" value="UniProtKB-SubCell"/>
</dbReference>
<feature type="transmembrane region" description="Helical" evidence="8">
    <location>
        <begin position="98"/>
        <end position="121"/>
    </location>
</feature>
<dbReference type="Pfam" id="PF04093">
    <property type="entry name" value="MreD"/>
    <property type="match status" value="1"/>
</dbReference>
<comment type="similarity">
    <text evidence="2">Belongs to the MreD family.</text>
</comment>
<evidence type="ECO:0000256" key="7">
    <source>
        <dbReference type="ARBA" id="ARBA00023136"/>
    </source>
</evidence>
<keyword evidence="6 8" id="KW-1133">Transmembrane helix</keyword>
<dbReference type="PATRIC" id="fig|742818.3.peg.921"/>
<dbReference type="Proteomes" id="UP000006069">
    <property type="component" value="Unassembled WGS sequence"/>
</dbReference>
<comment type="subcellular location">
    <subcellularLocation>
        <location evidence="1">Cell membrane</location>
        <topology evidence="1">Multi-pass membrane protein</topology>
    </subcellularLocation>
</comment>
<evidence type="ECO:0000256" key="3">
    <source>
        <dbReference type="ARBA" id="ARBA00022475"/>
    </source>
</evidence>
<sequence>MNSMRDSVFLALGACIALAVQIIFAPAVSILGSMPNFLVVFVGVASMFRPSDASVVTAFFLGMAFDLVASGTPGVMACLLTVAAFVSARASVILGNDTLSVSLLISMAASLFVEVCYALFYVATTDVTAFDAILLRGLPCALYDCAVCLIVMPLLSAAFARQAPRRSAPESSTIRLR</sequence>
<evidence type="ECO:0000313" key="10">
    <source>
        <dbReference type="Proteomes" id="UP000006069"/>
    </source>
</evidence>
<protein>
    <submittedName>
        <fullName evidence="9">Rod shape-determining protein MreD</fullName>
    </submittedName>
</protein>
<proteinExistence type="inferred from homology"/>
<dbReference type="AlphaFoldDB" id="K0YX94"/>